<dbReference type="GO" id="GO:0008270">
    <property type="term" value="F:zinc ion binding"/>
    <property type="evidence" value="ECO:0007669"/>
    <property type="project" value="UniProtKB-UniRule"/>
</dbReference>
<dbReference type="Gene3D" id="2.20.25.240">
    <property type="match status" value="1"/>
</dbReference>
<dbReference type="SUPFAM" id="SSF57716">
    <property type="entry name" value="Glucocorticoid receptor-like (DNA-binding domain)"/>
    <property type="match status" value="1"/>
</dbReference>
<feature type="binding site" evidence="1">
    <location>
        <position position="20"/>
    </location>
    <ligand>
        <name>Zn(2+)</name>
        <dbReference type="ChEBI" id="CHEBI:29105"/>
    </ligand>
</feature>
<dbReference type="AlphaFoldDB" id="A0A1Q3EVJ2"/>
<protein>
    <recommendedName>
        <fullName evidence="2">ZAD domain-containing protein</fullName>
    </recommendedName>
</protein>
<keyword evidence="1" id="KW-0479">Metal-binding</keyword>
<keyword evidence="1" id="KW-0863">Zinc-finger</keyword>
<feature type="binding site" evidence="1">
    <location>
        <position position="67"/>
    </location>
    <ligand>
        <name>Zn(2+)</name>
        <dbReference type="ChEBI" id="CHEBI:29105"/>
    </ligand>
</feature>
<sequence>MQSRSTSAASIEDDFRCRLCLRMAGPELRPLFPPGEDQIVLLSRIFDCLAIHVSFLHDFNAMLCSGCREKIESFYLFRKQCQSNDEYIRRKRSNLVVGPEFERKDSLLAAVVKEPEVDTLLADFKDVFMNLKEKQEQPEDVKMPELAPSLAEQDIIEIPSSSGQSNESFCGFSLDNCARRSPRIFIQQSITEATERQQTTSSPPPEIRECRISLNKLDLKHDLPMLVDAGASQPELPKLTKIKTNLGRPRGALSKKAAIPPSVVKKHRRKAVLYYQGNQFARPKKCPTGGSQWSCSKTNCPVKLNDDKLLLSAGPHQHEPHVIRQGTIMNLKRRRRVPFLLAKTGHSESLVYDNAFRFKFSRQLPSGQQLWACEAAQTDECGAHLKIMGDFKAVACVFKHSHPEVKMILDERPPDLEEKA</sequence>
<dbReference type="InterPro" id="IPR012934">
    <property type="entry name" value="Znf_AD"/>
</dbReference>
<dbReference type="PROSITE" id="PS51915">
    <property type="entry name" value="ZAD"/>
    <property type="match status" value="1"/>
</dbReference>
<dbReference type="Gene3D" id="3.40.1800.20">
    <property type="match status" value="1"/>
</dbReference>
<dbReference type="GO" id="GO:0005634">
    <property type="term" value="C:nucleus"/>
    <property type="evidence" value="ECO:0007669"/>
    <property type="project" value="InterPro"/>
</dbReference>
<keyword evidence="1" id="KW-0862">Zinc</keyword>
<dbReference type="SMART" id="SM00868">
    <property type="entry name" value="zf-AD"/>
    <property type="match status" value="1"/>
</dbReference>
<feature type="domain" description="ZAD" evidence="2">
    <location>
        <begin position="15"/>
        <end position="91"/>
    </location>
</feature>
<dbReference type="PANTHER" id="PTHR39942">
    <property type="entry name" value="BCDNA.LD26519-RELATED"/>
    <property type="match status" value="1"/>
</dbReference>
<feature type="binding site" evidence="1">
    <location>
        <position position="17"/>
    </location>
    <ligand>
        <name>Zn(2+)</name>
        <dbReference type="ChEBI" id="CHEBI:29105"/>
    </ligand>
</feature>
<evidence type="ECO:0000256" key="1">
    <source>
        <dbReference type="PROSITE-ProRule" id="PRU01263"/>
    </source>
</evidence>
<organism evidence="3">
    <name type="scientific">Culex tarsalis</name>
    <name type="common">Encephalitis mosquito</name>
    <dbReference type="NCBI Taxonomy" id="7177"/>
    <lineage>
        <taxon>Eukaryota</taxon>
        <taxon>Metazoa</taxon>
        <taxon>Ecdysozoa</taxon>
        <taxon>Arthropoda</taxon>
        <taxon>Hexapoda</taxon>
        <taxon>Insecta</taxon>
        <taxon>Pterygota</taxon>
        <taxon>Neoptera</taxon>
        <taxon>Endopterygota</taxon>
        <taxon>Diptera</taxon>
        <taxon>Nematocera</taxon>
        <taxon>Culicoidea</taxon>
        <taxon>Culicidae</taxon>
        <taxon>Culicinae</taxon>
        <taxon>Culicini</taxon>
        <taxon>Culex</taxon>
        <taxon>Culex</taxon>
    </lineage>
</organism>
<name>A0A1Q3EVJ2_CULTA</name>
<accession>A0A1Q3EVJ2</accession>
<evidence type="ECO:0000259" key="2">
    <source>
        <dbReference type="PROSITE" id="PS51915"/>
    </source>
</evidence>
<dbReference type="Pfam" id="PF07776">
    <property type="entry name" value="zf-AD"/>
    <property type="match status" value="1"/>
</dbReference>
<feature type="binding site" evidence="1">
    <location>
        <position position="64"/>
    </location>
    <ligand>
        <name>Zn(2+)</name>
        <dbReference type="ChEBI" id="CHEBI:29105"/>
    </ligand>
</feature>
<evidence type="ECO:0000313" key="3">
    <source>
        <dbReference type="EMBL" id="JAV19322.1"/>
    </source>
</evidence>
<dbReference type="EMBL" id="GFDL01015723">
    <property type="protein sequence ID" value="JAV19322.1"/>
    <property type="molecule type" value="Transcribed_RNA"/>
</dbReference>
<dbReference type="PANTHER" id="PTHR39942:SF1">
    <property type="entry name" value="BCDNA.LD26519-RELATED"/>
    <property type="match status" value="1"/>
</dbReference>
<proteinExistence type="predicted"/>
<reference evidence="3" key="1">
    <citation type="submission" date="2017-01" db="EMBL/GenBank/DDBJ databases">
        <title>A deep insight into the sialotranscriptome of adult male and female Cluex tarsalis mosquitoes.</title>
        <authorList>
            <person name="Ribeiro J.M."/>
            <person name="Moreira F."/>
            <person name="Bernard K.A."/>
            <person name="Calvo E."/>
        </authorList>
    </citation>
    <scope>NUCLEOTIDE SEQUENCE</scope>
    <source>
        <strain evidence="3">Kern County</strain>
        <tissue evidence="3">Salivary glands</tissue>
    </source>
</reference>